<sequence>MPEFQAMGLIAELMAIAARTAPKVGGKDFIELKILQGETLEQLAAAMARYGQESGKKNFDRDGDNVRRSDAVLLVGLKNAAKGGLDCGACGVPRCADLEQVHDGPEFAGPICAWRLMDLGIALGSAAKMAGMLNADNRIMYRIGVVARKMGLMDADVIAGIPIAATGKNIYFDR</sequence>
<reference evidence="2 3" key="1">
    <citation type="submission" date="2016-02" db="EMBL/GenBank/DDBJ databases">
        <title>Genome sequence of Moorella mulderi DSM 14980.</title>
        <authorList>
            <person name="Poehlein A."/>
            <person name="Daniel R."/>
        </authorList>
    </citation>
    <scope>NUCLEOTIDE SEQUENCE [LARGE SCALE GENOMIC DNA]</scope>
    <source>
        <strain evidence="2 3">DSM 14980</strain>
    </source>
</reference>
<accession>A0A151AXJ7</accession>
<dbReference type="InterPro" id="IPR019224">
    <property type="entry name" value="DUF2148"/>
</dbReference>
<proteinExistence type="predicted"/>
<dbReference type="OrthoDB" id="5505478at2"/>
<keyword evidence="3" id="KW-1185">Reference proteome</keyword>
<gene>
    <name evidence="2" type="ORF">MOMUL_17020</name>
</gene>
<comment type="caution">
    <text evidence="2">The sequence shown here is derived from an EMBL/GenBank/DDBJ whole genome shotgun (WGS) entry which is preliminary data.</text>
</comment>
<evidence type="ECO:0000313" key="2">
    <source>
        <dbReference type="EMBL" id="KYH32127.1"/>
    </source>
</evidence>
<dbReference type="Proteomes" id="UP000075670">
    <property type="component" value="Unassembled WGS sequence"/>
</dbReference>
<evidence type="ECO:0000313" key="3">
    <source>
        <dbReference type="Proteomes" id="UP000075670"/>
    </source>
</evidence>
<dbReference type="EMBL" id="LTBC01000005">
    <property type="protein sequence ID" value="KYH32127.1"/>
    <property type="molecule type" value="Genomic_DNA"/>
</dbReference>
<feature type="domain" description="DUF2148" evidence="1">
    <location>
        <begin position="108"/>
        <end position="174"/>
    </location>
</feature>
<dbReference type="RefSeq" id="WP_062283953.1">
    <property type="nucleotide sequence ID" value="NZ_LTBC01000005.1"/>
</dbReference>
<evidence type="ECO:0000259" key="1">
    <source>
        <dbReference type="Pfam" id="PF09918"/>
    </source>
</evidence>
<dbReference type="AlphaFoldDB" id="A0A151AXJ7"/>
<organism evidence="2 3">
    <name type="scientific">Moorella mulderi DSM 14980</name>
    <dbReference type="NCBI Taxonomy" id="1122241"/>
    <lineage>
        <taxon>Bacteria</taxon>
        <taxon>Bacillati</taxon>
        <taxon>Bacillota</taxon>
        <taxon>Clostridia</taxon>
        <taxon>Neomoorellales</taxon>
        <taxon>Neomoorellaceae</taxon>
        <taxon>Neomoorella</taxon>
    </lineage>
</organism>
<dbReference type="PANTHER" id="PTHR40101">
    <property type="entry name" value="CONSERVED PROTEIN"/>
    <property type="match status" value="1"/>
</dbReference>
<dbReference type="PATRIC" id="fig|1122241.3.peg.1799"/>
<dbReference type="PANTHER" id="PTHR40101:SF1">
    <property type="entry name" value="4FE-4S DOMAIN-CONTAINING PROTEIN"/>
    <property type="match status" value="1"/>
</dbReference>
<dbReference type="Pfam" id="PF09918">
    <property type="entry name" value="DUF2148"/>
    <property type="match status" value="1"/>
</dbReference>
<name>A0A151AXJ7_9FIRM</name>
<protein>
    <recommendedName>
        <fullName evidence="1">DUF2148 domain-containing protein</fullName>
    </recommendedName>
</protein>